<proteinExistence type="predicted"/>
<accession>A0ABT3QWQ4</accession>
<dbReference type="InterPro" id="IPR029018">
    <property type="entry name" value="Hex-like_dom2"/>
</dbReference>
<dbReference type="PANTHER" id="PTHR37842">
    <property type="match status" value="1"/>
</dbReference>
<sequence>MDISHFILNSETTLCPPGNPSLPVQNALDIFARDFGKVFRTSLTFGGPERAQIQVGYDTGDELDDPESFAVRFDRHAGRTVLKLIGKDDLGLVYGILHLSGTLLGVDPFWFWADREPVPRTEIRVPASDYASRPHRVRFRGWFINDEVCLIGWTDHYPPPRNVWAQVFETLLRLGGNLVIPGTDLPRNGGQAEVASQMGLYLTHHHAEPLGAEMFFRAFPESAASFERNGGLFEQLWQEAIERQKDRNVVWTLGFRGQGDCPFWEQDPEYDTPERRGALISRAIRRQYDMLQAVIPGAPCLTYLYGEITELYRQGHITFPPGVAKIWSDNGYGRMVSRRQGNHSMRIPSLPQPDEDGPHGIYYHATFHDLQASSHLTMLPVSTVLLVDELETAFEAGADDVLLINCGNVRPHVFTLDVFASLWRDGKIDAALAPLTFSRRYFAGSPERAAACLEGFIDAAISYGPHEDDRAGDEFYHHPARSLVGHVMRGETREPAEDLLWATDRLPFEGQVAWFEALSAPAIERFAALESNCLETAAELTGCEATFFRDLMLFQVRFHRSGATGLALLCRSIDAFLRKCYPQAFVLASQSLWAFEEALSAMTAAEHGKWRNFFRADWLTNVRITVYSVNALRMFYRSFGDNPDYFLWHKQFLMPESEKKIYLENTHRNPPSDDDLARRLQECFGM</sequence>
<evidence type="ECO:0000313" key="3">
    <source>
        <dbReference type="Proteomes" id="UP001300261"/>
    </source>
</evidence>
<dbReference type="Pfam" id="PF15979">
    <property type="entry name" value="Glyco_hydro_115"/>
    <property type="match status" value="1"/>
</dbReference>
<dbReference type="PANTHER" id="PTHR37842:SF2">
    <property type="entry name" value="GYLCOSYL HYDROLASE 115 C-TERMINAL DOMAIN-CONTAINING PROTEIN"/>
    <property type="match status" value="1"/>
</dbReference>
<evidence type="ECO:0000313" key="2">
    <source>
        <dbReference type="EMBL" id="MCX2721330.1"/>
    </source>
</evidence>
<dbReference type="EMBL" id="JAPEVI010000002">
    <property type="protein sequence ID" value="MCX2721330.1"/>
    <property type="molecule type" value="Genomic_DNA"/>
</dbReference>
<dbReference type="RefSeq" id="WP_265961032.1">
    <property type="nucleotide sequence ID" value="NZ_JAPEVI010000002.1"/>
</dbReference>
<reference evidence="2 3" key="1">
    <citation type="journal article" date="2016" name="Int. J. Syst. Evol. Microbiol.">
        <title>Labrenzia salina sp. nov., isolated from the rhizosphere of the halophyte Arthrocnemum macrostachyum.</title>
        <authorList>
            <person name="Camacho M."/>
            <person name="Redondo-Gomez S."/>
            <person name="Rodriguez-Llorente I."/>
            <person name="Rohde M."/>
            <person name="Sproer C."/>
            <person name="Schumann P."/>
            <person name="Klenk H.P."/>
            <person name="Montero-Calasanz M.D.C."/>
        </authorList>
    </citation>
    <scope>NUCLEOTIDE SEQUENCE [LARGE SCALE GENOMIC DNA]</scope>
    <source>
        <strain evidence="2 3">DSM 29163</strain>
    </source>
</reference>
<dbReference type="InterPro" id="IPR031924">
    <property type="entry name" value="GH115"/>
</dbReference>
<organism evidence="2 3">
    <name type="scientific">Roseibium salinum</name>
    <dbReference type="NCBI Taxonomy" id="1604349"/>
    <lineage>
        <taxon>Bacteria</taxon>
        <taxon>Pseudomonadati</taxon>
        <taxon>Pseudomonadota</taxon>
        <taxon>Alphaproteobacteria</taxon>
        <taxon>Hyphomicrobiales</taxon>
        <taxon>Stappiaceae</taxon>
        <taxon>Roseibium</taxon>
    </lineage>
</organism>
<comment type="caution">
    <text evidence="2">The sequence shown here is derived from an EMBL/GenBank/DDBJ whole genome shotgun (WGS) entry which is preliminary data.</text>
</comment>
<dbReference type="GO" id="GO:0016787">
    <property type="term" value="F:hydrolase activity"/>
    <property type="evidence" value="ECO:0007669"/>
    <property type="project" value="UniProtKB-KW"/>
</dbReference>
<keyword evidence="3" id="KW-1185">Reference proteome</keyword>
<name>A0ABT3QWQ4_9HYPH</name>
<evidence type="ECO:0000256" key="1">
    <source>
        <dbReference type="ARBA" id="ARBA00022801"/>
    </source>
</evidence>
<protein>
    <submittedName>
        <fullName evidence="2">Glycosyl hydrolase 115 family protein</fullName>
    </submittedName>
</protein>
<dbReference type="Gene3D" id="3.20.20.520">
    <property type="entry name" value="Glycosyl hydrolase family 115"/>
    <property type="match status" value="1"/>
</dbReference>
<dbReference type="SUPFAM" id="SSF55545">
    <property type="entry name" value="beta-N-acetylhexosaminidase-like domain"/>
    <property type="match status" value="1"/>
</dbReference>
<dbReference type="Gene3D" id="3.30.379.10">
    <property type="entry name" value="Chitobiase/beta-hexosaminidase domain 2-like"/>
    <property type="match status" value="1"/>
</dbReference>
<dbReference type="Proteomes" id="UP001300261">
    <property type="component" value="Unassembled WGS sequence"/>
</dbReference>
<gene>
    <name evidence="2" type="ORF">ON753_02770</name>
</gene>
<keyword evidence="1 2" id="KW-0378">Hydrolase</keyword>
<dbReference type="InterPro" id="IPR042301">
    <property type="entry name" value="GH115_sf"/>
</dbReference>